<dbReference type="InterPro" id="IPR003511">
    <property type="entry name" value="HORMA_dom"/>
</dbReference>
<keyword evidence="6" id="KW-0131">Cell cycle</keyword>
<gene>
    <name evidence="10" type="ORF">GSLYS_00012962001</name>
</gene>
<dbReference type="PANTHER" id="PTHR11842">
    <property type="entry name" value="MITOTIC SPINDLE ASSEMBLY CHECKPOINT PROTEIN MAD2"/>
    <property type="match status" value="1"/>
</dbReference>
<dbReference type="GO" id="GO:1990728">
    <property type="term" value="C:mitotic spindle assembly checkpoint MAD1-MAD2 complex"/>
    <property type="evidence" value="ECO:0007669"/>
    <property type="project" value="UniProtKB-ARBA"/>
</dbReference>
<evidence type="ECO:0000313" key="10">
    <source>
        <dbReference type="EMBL" id="CAL1539141.1"/>
    </source>
</evidence>
<evidence type="ECO:0000256" key="4">
    <source>
        <dbReference type="ARBA" id="ARBA00022776"/>
    </source>
</evidence>
<dbReference type="SUPFAM" id="SSF56019">
    <property type="entry name" value="The spindle assembly checkpoint protein mad2"/>
    <property type="match status" value="1"/>
</dbReference>
<evidence type="ECO:0000256" key="6">
    <source>
        <dbReference type="ARBA" id="ARBA00023306"/>
    </source>
</evidence>
<dbReference type="FunFam" id="3.30.900.10:FF:000002">
    <property type="entry name" value="Mitotic spindle assembly checkpoint protein MAD2A"/>
    <property type="match status" value="1"/>
</dbReference>
<evidence type="ECO:0000256" key="5">
    <source>
        <dbReference type="ARBA" id="ARBA00023242"/>
    </source>
</evidence>
<evidence type="ECO:0000259" key="9">
    <source>
        <dbReference type="PROSITE" id="PS50815"/>
    </source>
</evidence>
<organism evidence="10 11">
    <name type="scientific">Lymnaea stagnalis</name>
    <name type="common">Great pond snail</name>
    <name type="synonym">Helix stagnalis</name>
    <dbReference type="NCBI Taxonomy" id="6523"/>
    <lineage>
        <taxon>Eukaryota</taxon>
        <taxon>Metazoa</taxon>
        <taxon>Spiralia</taxon>
        <taxon>Lophotrochozoa</taxon>
        <taxon>Mollusca</taxon>
        <taxon>Gastropoda</taxon>
        <taxon>Heterobranchia</taxon>
        <taxon>Euthyneura</taxon>
        <taxon>Panpulmonata</taxon>
        <taxon>Hygrophila</taxon>
        <taxon>Lymnaeoidea</taxon>
        <taxon>Lymnaeidae</taxon>
        <taxon>Lymnaea</taxon>
    </lineage>
</organism>
<comment type="subcellular location">
    <subcellularLocation>
        <location evidence="1">Nucleus</location>
    </subcellularLocation>
</comment>
<dbReference type="InterPro" id="IPR036570">
    <property type="entry name" value="HORMA_dom_sf"/>
</dbReference>
<dbReference type="PANTHER" id="PTHR11842:SF11">
    <property type="entry name" value="MITOTIC SPINDLE ASSEMBLY CHECKPOINT PROTEIN MAD2A"/>
    <property type="match status" value="1"/>
</dbReference>
<name>A0AAV2HYE2_LYMST</name>
<dbReference type="PROSITE" id="PS50815">
    <property type="entry name" value="HORMA"/>
    <property type="match status" value="1"/>
</dbReference>
<comment type="similarity">
    <text evidence="2">Belongs to the MAD2 family.</text>
</comment>
<evidence type="ECO:0000256" key="7">
    <source>
        <dbReference type="ARBA" id="ARBA00068928"/>
    </source>
</evidence>
<protein>
    <recommendedName>
        <fullName evidence="7">Mitotic spindle assembly checkpoint protein MAD2A</fullName>
    </recommendedName>
    <alternativeName>
        <fullName evidence="8">Mitotic arrest deficient 2-like protein 1</fullName>
    </alternativeName>
</protein>
<keyword evidence="3" id="KW-0132">Cell division</keyword>
<dbReference type="EMBL" id="CAXITT010000328">
    <property type="protein sequence ID" value="CAL1539141.1"/>
    <property type="molecule type" value="Genomic_DNA"/>
</dbReference>
<comment type="caution">
    <text evidence="10">The sequence shown here is derived from an EMBL/GenBank/DDBJ whole genome shotgun (WGS) entry which is preliminary data.</text>
</comment>
<dbReference type="AlphaFoldDB" id="A0AAV2HYE2"/>
<keyword evidence="5" id="KW-0539">Nucleus</keyword>
<evidence type="ECO:0000256" key="3">
    <source>
        <dbReference type="ARBA" id="ARBA00022618"/>
    </source>
</evidence>
<dbReference type="InterPro" id="IPR045091">
    <property type="entry name" value="Mad2-like"/>
</dbReference>
<dbReference type="GO" id="GO:0007094">
    <property type="term" value="P:mitotic spindle assembly checkpoint signaling"/>
    <property type="evidence" value="ECO:0007669"/>
    <property type="project" value="TreeGrafter"/>
</dbReference>
<dbReference type="Proteomes" id="UP001497497">
    <property type="component" value="Unassembled WGS sequence"/>
</dbReference>
<keyword evidence="11" id="KW-1185">Reference proteome</keyword>
<evidence type="ECO:0000256" key="1">
    <source>
        <dbReference type="ARBA" id="ARBA00004123"/>
    </source>
</evidence>
<dbReference type="Gene3D" id="3.30.900.10">
    <property type="entry name" value="HORMA domain"/>
    <property type="match status" value="1"/>
</dbReference>
<feature type="domain" description="HORMA" evidence="9">
    <location>
        <begin position="12"/>
        <end position="194"/>
    </location>
</feature>
<keyword evidence="4" id="KW-0498">Mitosis</keyword>
<evidence type="ECO:0000256" key="2">
    <source>
        <dbReference type="ARBA" id="ARBA00010348"/>
    </source>
</evidence>
<accession>A0AAV2HYE2</accession>
<dbReference type="GO" id="GO:0005654">
    <property type="term" value="C:nucleoplasm"/>
    <property type="evidence" value="ECO:0007669"/>
    <property type="project" value="TreeGrafter"/>
</dbReference>
<dbReference type="GO" id="GO:0051301">
    <property type="term" value="P:cell division"/>
    <property type="evidence" value="ECO:0007669"/>
    <property type="project" value="UniProtKB-KW"/>
</dbReference>
<reference evidence="10 11" key="1">
    <citation type="submission" date="2024-04" db="EMBL/GenBank/DDBJ databases">
        <authorList>
            <consortium name="Genoscope - CEA"/>
            <person name="William W."/>
        </authorList>
    </citation>
    <scope>NUCLEOTIDE SEQUENCE [LARGE SCALE GENOMIC DNA]</scope>
</reference>
<proteinExistence type="inferred from homology"/>
<dbReference type="Pfam" id="PF02301">
    <property type="entry name" value="HORMA"/>
    <property type="match status" value="1"/>
</dbReference>
<dbReference type="GO" id="GO:0000776">
    <property type="term" value="C:kinetochore"/>
    <property type="evidence" value="ECO:0007669"/>
    <property type="project" value="TreeGrafter"/>
</dbReference>
<evidence type="ECO:0000256" key="8">
    <source>
        <dbReference type="ARBA" id="ARBA00076594"/>
    </source>
</evidence>
<sequence length="200" mass="22458">MATSTSNVITLKGSTDIVAEFFNYGLNSILYQRGLYPPETFTHTQQWGVTMLVTCDKELQAFLDKIITQLKTWLTDLSVAKLVLVITDIATNEVVERWQFDIECDKTVTATTKRDVSDKDIKEGIRSVIRQITASVTFLPLLESTCSFNILVYTDKDLDVPEQWGETGPHLIINSEEVKLKSFSTSIHSVKAAVAFKKSD</sequence>
<evidence type="ECO:0000313" key="11">
    <source>
        <dbReference type="Proteomes" id="UP001497497"/>
    </source>
</evidence>